<dbReference type="GO" id="GO:0000150">
    <property type="term" value="F:DNA strand exchange activity"/>
    <property type="evidence" value="ECO:0007669"/>
    <property type="project" value="InterPro"/>
</dbReference>
<reference evidence="7 8" key="1">
    <citation type="submission" date="2015-06" db="EMBL/GenBank/DDBJ databases">
        <title>Genome sequencing of Cronobacter sp. strain DJ34 isolated from petroleum contaminated sludge of Duliajan Oil Fields, Assam, India.</title>
        <authorList>
            <person name="Pal S."/>
            <person name="Banerjee T.D."/>
            <person name="Roy A."/>
            <person name="Sar P."/>
            <person name="Kazy S.K."/>
        </authorList>
    </citation>
    <scope>NUCLEOTIDE SEQUENCE [LARGE SCALE GENOMIC DNA]</scope>
    <source>
        <strain evidence="7 8">DJ34</strain>
    </source>
</reference>
<dbReference type="PROSITE" id="PS00397">
    <property type="entry name" value="RECOMBINASES_1"/>
    <property type="match status" value="1"/>
</dbReference>
<keyword evidence="8" id="KW-1185">Reference proteome</keyword>
<dbReference type="CDD" id="cd03767">
    <property type="entry name" value="SR_Res_par"/>
    <property type="match status" value="1"/>
</dbReference>
<evidence type="ECO:0000256" key="3">
    <source>
        <dbReference type="ARBA" id="ARBA00023172"/>
    </source>
</evidence>
<keyword evidence="2" id="KW-0238">DNA-binding</keyword>
<dbReference type="InterPro" id="IPR036162">
    <property type="entry name" value="Resolvase-like_N_sf"/>
</dbReference>
<organism evidence="7 8">
    <name type="scientific">Franconibacter pulveris</name>
    <dbReference type="NCBI Taxonomy" id="435910"/>
    <lineage>
        <taxon>Bacteria</taxon>
        <taxon>Pseudomonadati</taxon>
        <taxon>Pseudomonadota</taxon>
        <taxon>Gammaproteobacteria</taxon>
        <taxon>Enterobacterales</taxon>
        <taxon>Enterobacteriaceae</taxon>
        <taxon>Franconibacter</taxon>
    </lineage>
</organism>
<name>A0A0J8VLI3_9ENTR</name>
<sequence>MNVLIYARASTREQDSTRAVPALREFAGERGWAIRKEYVENASGASLERPQLSLLLDEANTGDLLLVESIDRLSRLEAVQWESLKRTIQDKGLKLVVVDLPTSWDMLKGDNSSPVVDGIMAAVNNMLIDMLATMARQDYETRRARQKQGIEKAKEAGVYVGKAKDERAREVVKSLLSAGHKPAKVMELAGVSRATFYRIKKEMA</sequence>
<evidence type="ECO:0000259" key="6">
    <source>
        <dbReference type="PROSITE" id="PS51736"/>
    </source>
</evidence>
<evidence type="ECO:0000313" key="8">
    <source>
        <dbReference type="Proteomes" id="UP000037315"/>
    </source>
</evidence>
<protein>
    <submittedName>
        <fullName evidence="7">Serine recombinase</fullName>
    </submittedName>
</protein>
<keyword evidence="1" id="KW-0229">DNA integration</keyword>
<dbReference type="Proteomes" id="UP000037315">
    <property type="component" value="Unassembled WGS sequence"/>
</dbReference>
<dbReference type="OrthoDB" id="9786476at2"/>
<dbReference type="AlphaFoldDB" id="A0A0J8VLI3"/>
<accession>A0A0J8VLI3</accession>
<evidence type="ECO:0000256" key="5">
    <source>
        <dbReference type="PROSITE-ProRule" id="PRU10137"/>
    </source>
</evidence>
<dbReference type="GO" id="GO:0003677">
    <property type="term" value="F:DNA binding"/>
    <property type="evidence" value="ECO:0007669"/>
    <property type="project" value="UniProtKB-KW"/>
</dbReference>
<comment type="caution">
    <text evidence="7">The sequence shown here is derived from an EMBL/GenBank/DDBJ whole genome shotgun (WGS) entry which is preliminary data.</text>
</comment>
<feature type="active site" description="O-(5'-phospho-DNA)-serine intermediate" evidence="4 5">
    <location>
        <position position="10"/>
    </location>
</feature>
<dbReference type="Pfam" id="PF00239">
    <property type="entry name" value="Resolvase"/>
    <property type="match status" value="1"/>
</dbReference>
<dbReference type="PANTHER" id="PTHR30461:SF25">
    <property type="entry name" value="RESOLVASE-RELATED"/>
    <property type="match status" value="1"/>
</dbReference>
<keyword evidence="3" id="KW-0233">DNA recombination</keyword>
<feature type="domain" description="Resolvase/invertase-type recombinase catalytic" evidence="6">
    <location>
        <begin position="2"/>
        <end position="157"/>
    </location>
</feature>
<dbReference type="PROSITE" id="PS00398">
    <property type="entry name" value="RECOMBINASES_2"/>
    <property type="match status" value="1"/>
</dbReference>
<evidence type="ECO:0000313" key="7">
    <source>
        <dbReference type="EMBL" id="KMV34323.1"/>
    </source>
</evidence>
<dbReference type="GO" id="GO:0015074">
    <property type="term" value="P:DNA integration"/>
    <property type="evidence" value="ECO:0007669"/>
    <property type="project" value="UniProtKB-KW"/>
</dbReference>
<dbReference type="SUPFAM" id="SSF53041">
    <property type="entry name" value="Resolvase-like"/>
    <property type="match status" value="1"/>
</dbReference>
<evidence type="ECO:0000256" key="1">
    <source>
        <dbReference type="ARBA" id="ARBA00022908"/>
    </source>
</evidence>
<dbReference type="InterPro" id="IPR006118">
    <property type="entry name" value="Recombinase_CS"/>
</dbReference>
<evidence type="ECO:0000256" key="2">
    <source>
        <dbReference type="ARBA" id="ARBA00023125"/>
    </source>
</evidence>
<dbReference type="RefSeq" id="WP_032623928.1">
    <property type="nucleotide sequence ID" value="NZ_LFEJ01000015.1"/>
</dbReference>
<dbReference type="Gene3D" id="3.40.50.1390">
    <property type="entry name" value="Resolvase, N-terminal catalytic domain"/>
    <property type="match status" value="1"/>
</dbReference>
<dbReference type="InterPro" id="IPR006119">
    <property type="entry name" value="Resolv_N"/>
</dbReference>
<proteinExistence type="predicted"/>
<dbReference type="PROSITE" id="PS51736">
    <property type="entry name" value="RECOMBINASES_3"/>
    <property type="match status" value="1"/>
</dbReference>
<dbReference type="SMART" id="SM00857">
    <property type="entry name" value="Resolvase"/>
    <property type="match status" value="1"/>
</dbReference>
<dbReference type="EMBL" id="LFEJ01000015">
    <property type="protein sequence ID" value="KMV34323.1"/>
    <property type="molecule type" value="Genomic_DNA"/>
</dbReference>
<dbReference type="InterPro" id="IPR050639">
    <property type="entry name" value="SSR_resolvase"/>
</dbReference>
<dbReference type="PANTHER" id="PTHR30461">
    <property type="entry name" value="DNA-INVERTASE FROM LAMBDOID PROPHAGE"/>
    <property type="match status" value="1"/>
</dbReference>
<dbReference type="PATRIC" id="fig|1656095.3.peg.2691"/>
<gene>
    <name evidence="7" type="ORF">ACH50_13035</name>
</gene>
<evidence type="ECO:0000256" key="4">
    <source>
        <dbReference type="PIRSR" id="PIRSR606118-50"/>
    </source>
</evidence>